<protein>
    <recommendedName>
        <fullName evidence="4">Lipoprotein</fullName>
    </recommendedName>
</protein>
<name>A0A1G4G990_9BACT</name>
<dbReference type="STRING" id="1642646.ING2E5A_2312"/>
<evidence type="ECO:0000313" key="2">
    <source>
        <dbReference type="EMBL" id="SCM59120.1"/>
    </source>
</evidence>
<gene>
    <name evidence="2" type="ORF">ING2E5A_2312</name>
</gene>
<dbReference type="EMBL" id="LT608328">
    <property type="protein sequence ID" value="SCM59120.1"/>
    <property type="molecule type" value="Genomic_DNA"/>
</dbReference>
<dbReference type="PROSITE" id="PS51257">
    <property type="entry name" value="PROKAR_LIPOPROTEIN"/>
    <property type="match status" value="1"/>
</dbReference>
<accession>A0A1G4G990</accession>
<sequence length="186" mass="20706">MKQNTSFAFYFVVFSLLMLYGCSNAEKEPLTVDNILTTPDEYVGQTVTVKGKATHVCAKSGMKLFLEGSREVHTIRVESNSTLGKFDKACVDNEVVVKGILVEEKITEADLKKMEEEIVENRSVTHGEDGEACETEQKAEGVAAGSSEMDRVNQFRERLAERKASEGKDYLSFYHIAANSYSVVEK</sequence>
<feature type="region of interest" description="Disordered" evidence="1">
    <location>
        <begin position="122"/>
        <end position="150"/>
    </location>
</feature>
<keyword evidence="3" id="KW-1185">Reference proteome</keyword>
<reference evidence="2 3" key="1">
    <citation type="submission" date="2016-08" db="EMBL/GenBank/DDBJ databases">
        <authorList>
            <person name="Seilhamer J.J."/>
        </authorList>
    </citation>
    <scope>NUCLEOTIDE SEQUENCE [LARGE SCALE GENOMIC DNA]</scope>
    <source>
        <strain evidence="2">ING2-E5A</strain>
    </source>
</reference>
<dbReference type="AlphaFoldDB" id="A0A1G4G990"/>
<evidence type="ECO:0000313" key="3">
    <source>
        <dbReference type="Proteomes" id="UP000178485"/>
    </source>
</evidence>
<evidence type="ECO:0008006" key="4">
    <source>
        <dbReference type="Google" id="ProtNLM"/>
    </source>
</evidence>
<organism evidence="2 3">
    <name type="scientific">Petrimonas mucosa</name>
    <dbReference type="NCBI Taxonomy" id="1642646"/>
    <lineage>
        <taxon>Bacteria</taxon>
        <taxon>Pseudomonadati</taxon>
        <taxon>Bacteroidota</taxon>
        <taxon>Bacteroidia</taxon>
        <taxon>Bacteroidales</taxon>
        <taxon>Dysgonomonadaceae</taxon>
        <taxon>Petrimonas</taxon>
    </lineage>
</organism>
<dbReference type="KEGG" id="pmuc:ING2E5A_2312"/>
<proteinExistence type="predicted"/>
<dbReference type="Proteomes" id="UP000178485">
    <property type="component" value="Chromosome i"/>
</dbReference>
<evidence type="ECO:0000256" key="1">
    <source>
        <dbReference type="SAM" id="MobiDB-lite"/>
    </source>
</evidence>
<dbReference type="RefSeq" id="WP_071137452.1">
    <property type="nucleotide sequence ID" value="NZ_DUQN01000013.1"/>
</dbReference>
<feature type="compositionally biased region" description="Basic and acidic residues" evidence="1">
    <location>
        <begin position="122"/>
        <end position="139"/>
    </location>
</feature>